<name>A0ABN8BC24_CHISP</name>
<evidence type="ECO:0000259" key="7">
    <source>
        <dbReference type="SMART" id="SM00980"/>
    </source>
</evidence>
<gene>
    <name evidence="8" type="ORF">CHILSU_LOCUS9680</name>
</gene>
<reference evidence="8" key="1">
    <citation type="submission" date="2021-12" db="EMBL/GenBank/DDBJ databases">
        <authorList>
            <person name="King R."/>
        </authorList>
    </citation>
    <scope>NUCLEOTIDE SEQUENCE</scope>
</reference>
<evidence type="ECO:0000256" key="2">
    <source>
        <dbReference type="ARBA" id="ARBA00022771"/>
    </source>
</evidence>
<sequence length="919" mass="105043">MRCSVLNCKSDSERKIPGLSFHAFPHNPNIRKKWIAACGRNEWVPKKSSKICSRHFDADYILRKGRYIYIHPEAFPVIMLGNDENSKKSSEPMPSTSAVIALTTITDSHPVSTDVLQCDTQSEPFDDMENLNKRMKSATTVIPLATITENYPAATDVMQCSTKSLPEKSPEFTPRTLKKKWKNEEKRSKGRIKKLRALREKSRRLNKKVANLENILTKLKSRSLVSEEDCNLIGSVECVNKDFLKKITSPGPANSKYSPALRKFALCLHYISPRAYNFVRNSFNSCLPHPFTLRTWYKSFDGSPGFTDESLECIKLLVKRAKDKTIYCALSLDEMAIRKHVQWDGKQCVGLVNFGEVLDGHNVAVAREALVFMVTAVNDSWKIPVGYFLVDGCTGAQKANLVKQCVELLISCGVNIISLTFDGCPANFSMAKCLDCLLDPLDLNNLKTSFTIKNQEISIFPDPAHMLKLVRNTLGEKNELTNLIGQKISWQFIVNLHNLQNNEGLHLANRLRNQHINFAKQIMKVKLAAQTFSNSVTESIEFCRKDLGSADFVDSEATVEFIKNINSIFDILNSRNFHTFDFKKPMNNKNYPDIEMFLNEMENYIVGLKLKDQPILQTNRKVGFFRFYICIKSLKNVYKNLIASKILNFVPLYKMSQDHLECFFSSIRAKGGFNNNPTAMQFKGSYKRLVIHGEIKHITSGNCIPLEDIKILTFSEMRYENKINLFTHTAESFDNFESVESLPAVDSDHDYLSDPSRLSLYTQEVIAYIAGFVVKKLKKVIKCEECLLTLISNKYDGFIAKKDKGGLIYPSRSVIKICERAEKIFRLRSHEGISFYNEKNLMQKLILSCFKDCLNDIYIFEKLHNNDDQTLIGNHRIMLLKAVAMNYFEVRIHYSTKQCFAPSDRIRNIHNKLVLFKGQ</sequence>
<accession>A0ABN8BC24</accession>
<dbReference type="Pfam" id="PF05485">
    <property type="entry name" value="THAP"/>
    <property type="match status" value="1"/>
</dbReference>
<keyword evidence="4" id="KW-0238">DNA-binding</keyword>
<dbReference type="SMART" id="SM00980">
    <property type="entry name" value="THAP"/>
    <property type="match status" value="1"/>
</dbReference>
<feature type="domain" description="THAP-type" evidence="6">
    <location>
        <begin position="21"/>
        <end position="84"/>
    </location>
</feature>
<protein>
    <recommendedName>
        <fullName evidence="6 7">THAP-type domain-containing protein</fullName>
    </recommendedName>
</protein>
<dbReference type="InterPro" id="IPR048366">
    <property type="entry name" value="TNP-like_GBD"/>
</dbReference>
<evidence type="ECO:0000256" key="1">
    <source>
        <dbReference type="ARBA" id="ARBA00022723"/>
    </source>
</evidence>
<evidence type="ECO:0000313" key="9">
    <source>
        <dbReference type="Proteomes" id="UP001153292"/>
    </source>
</evidence>
<evidence type="ECO:0000313" key="8">
    <source>
        <dbReference type="EMBL" id="CAH0406306.1"/>
    </source>
</evidence>
<dbReference type="EMBL" id="OU963899">
    <property type="protein sequence ID" value="CAH0406306.1"/>
    <property type="molecule type" value="Genomic_DNA"/>
</dbReference>
<evidence type="ECO:0000256" key="4">
    <source>
        <dbReference type="ARBA" id="ARBA00023125"/>
    </source>
</evidence>
<dbReference type="SMART" id="SM00692">
    <property type="entry name" value="DM3"/>
    <property type="match status" value="1"/>
</dbReference>
<organism evidence="8 9">
    <name type="scientific">Chilo suppressalis</name>
    <name type="common">Asiatic rice borer moth</name>
    <dbReference type="NCBI Taxonomy" id="168631"/>
    <lineage>
        <taxon>Eukaryota</taxon>
        <taxon>Metazoa</taxon>
        <taxon>Ecdysozoa</taxon>
        <taxon>Arthropoda</taxon>
        <taxon>Hexapoda</taxon>
        <taxon>Insecta</taxon>
        <taxon>Pterygota</taxon>
        <taxon>Neoptera</taxon>
        <taxon>Endopterygota</taxon>
        <taxon>Lepidoptera</taxon>
        <taxon>Glossata</taxon>
        <taxon>Ditrysia</taxon>
        <taxon>Pyraloidea</taxon>
        <taxon>Crambidae</taxon>
        <taxon>Crambinae</taxon>
        <taxon>Chilo</taxon>
    </lineage>
</organism>
<keyword evidence="9" id="KW-1185">Reference proteome</keyword>
<keyword evidence="3" id="KW-0862">Zinc</keyword>
<keyword evidence="1" id="KW-0479">Metal-binding</keyword>
<keyword evidence="2" id="KW-0863">Zinc-finger</keyword>
<dbReference type="Gene3D" id="6.20.210.20">
    <property type="entry name" value="THAP domain"/>
    <property type="match status" value="1"/>
</dbReference>
<evidence type="ECO:0000256" key="5">
    <source>
        <dbReference type="SAM" id="Coils"/>
    </source>
</evidence>
<feature type="coiled-coil region" evidence="5">
    <location>
        <begin position="195"/>
        <end position="222"/>
    </location>
</feature>
<evidence type="ECO:0000256" key="3">
    <source>
        <dbReference type="ARBA" id="ARBA00022833"/>
    </source>
</evidence>
<proteinExistence type="predicted"/>
<feature type="domain" description="THAP-type" evidence="7">
    <location>
        <begin position="1"/>
        <end position="85"/>
    </location>
</feature>
<dbReference type="Pfam" id="PF22824">
    <property type="entry name" value="THAP9_C"/>
    <property type="match status" value="1"/>
</dbReference>
<dbReference type="SUPFAM" id="SSF57716">
    <property type="entry name" value="Glucocorticoid receptor-like (DNA-binding domain)"/>
    <property type="match status" value="1"/>
</dbReference>
<dbReference type="InterPro" id="IPR055035">
    <property type="entry name" value="THAP9_C"/>
</dbReference>
<keyword evidence="5" id="KW-0175">Coiled coil</keyword>
<evidence type="ECO:0000259" key="6">
    <source>
        <dbReference type="SMART" id="SM00692"/>
    </source>
</evidence>
<dbReference type="Pfam" id="PF12017">
    <property type="entry name" value="Tnp_P_element"/>
    <property type="match status" value="1"/>
</dbReference>
<dbReference type="InterPro" id="IPR021896">
    <property type="entry name" value="THAP9-like_HTH"/>
</dbReference>
<dbReference type="Proteomes" id="UP001153292">
    <property type="component" value="Chromosome 6"/>
</dbReference>
<dbReference type="InterPro" id="IPR038441">
    <property type="entry name" value="THAP_Znf_sf"/>
</dbReference>
<dbReference type="Pfam" id="PF21789">
    <property type="entry name" value="TNP-like_RNaseH_C"/>
    <property type="match status" value="1"/>
</dbReference>
<dbReference type="PANTHER" id="PTHR47577">
    <property type="entry name" value="THAP DOMAIN-CONTAINING PROTEIN 6"/>
    <property type="match status" value="1"/>
</dbReference>
<dbReference type="Pfam" id="PF21788">
    <property type="entry name" value="TNP-like_GBD"/>
    <property type="match status" value="1"/>
</dbReference>
<dbReference type="InterPro" id="IPR048365">
    <property type="entry name" value="TNP-like_RNaseH_N"/>
</dbReference>
<dbReference type="InterPro" id="IPR006612">
    <property type="entry name" value="THAP_Znf"/>
</dbReference>
<dbReference type="InterPro" id="IPR048367">
    <property type="entry name" value="TNP-like_RNaseH_C"/>
</dbReference>
<dbReference type="Pfam" id="PF21787">
    <property type="entry name" value="TNP-like_RNaseH_N"/>
    <property type="match status" value="1"/>
</dbReference>
<dbReference type="PANTHER" id="PTHR47577:SF2">
    <property type="entry name" value="THAP DOMAIN CONTAINING 9"/>
    <property type="match status" value="1"/>
</dbReference>